<dbReference type="InterPro" id="IPR001790">
    <property type="entry name" value="Ribosomal_uL10"/>
</dbReference>
<name>A0A429XQ89_9RICK</name>
<dbReference type="InterPro" id="IPR043141">
    <property type="entry name" value="Ribosomal_uL10-like_sf"/>
</dbReference>
<evidence type="ECO:0000256" key="1">
    <source>
        <dbReference type="ARBA" id="ARBA00002633"/>
    </source>
</evidence>
<keyword evidence="4 6" id="KW-0687">Ribonucleoprotein</keyword>
<keyword evidence="6" id="KW-0699">rRNA-binding</keyword>
<dbReference type="Gene3D" id="6.10.250.290">
    <property type="match status" value="1"/>
</dbReference>
<keyword evidence="6" id="KW-0694">RNA-binding</keyword>
<accession>A0A429XQ89</accession>
<comment type="caution">
    <text evidence="7">The sequence shown here is derived from an EMBL/GenBank/DDBJ whole genome shotgun (WGS) entry which is preliminary data.</text>
</comment>
<evidence type="ECO:0000313" key="7">
    <source>
        <dbReference type="EMBL" id="RST68925.1"/>
    </source>
</evidence>
<protein>
    <recommendedName>
        <fullName evidence="5 6">Large ribosomal subunit protein uL10</fullName>
    </recommendedName>
</protein>
<evidence type="ECO:0000256" key="4">
    <source>
        <dbReference type="ARBA" id="ARBA00023274"/>
    </source>
</evidence>
<dbReference type="GO" id="GO:0070180">
    <property type="term" value="F:large ribosomal subunit rRNA binding"/>
    <property type="evidence" value="ECO:0007669"/>
    <property type="project" value="UniProtKB-UniRule"/>
</dbReference>
<gene>
    <name evidence="6" type="primary">rplJ</name>
    <name evidence="7" type="ORF">EIC27_02555</name>
</gene>
<dbReference type="NCBIfam" id="NF000955">
    <property type="entry name" value="PRK00099.1-1"/>
    <property type="match status" value="1"/>
</dbReference>
<evidence type="ECO:0000256" key="3">
    <source>
        <dbReference type="ARBA" id="ARBA00022980"/>
    </source>
</evidence>
<reference evidence="8" key="1">
    <citation type="submission" date="2018-11" db="EMBL/GenBank/DDBJ databases">
        <title>Phylogenetic, genomic, and biogeographic characterization of a novel and ubiquitous marine invertebrate-associated Rickettsiales parasite, Candidatus Marinoinvertebrata rohwerii, gen. nov., sp. nov.</title>
        <authorList>
            <person name="Klinges J.G."/>
            <person name="Rosales S.M."/>
            <person name="Mcminds R."/>
            <person name="Shaver E.C."/>
            <person name="Shantz A."/>
            <person name="Peters E.C."/>
            <person name="Burkepile D.E."/>
            <person name="Silliman B.R."/>
            <person name="Vega Thurber R.L."/>
        </authorList>
    </citation>
    <scope>NUCLEOTIDE SEQUENCE [LARGE SCALE GENOMIC DNA]</scope>
    <source>
        <strain evidence="8">a_cerv_44</strain>
    </source>
</reference>
<dbReference type="Pfam" id="PF00466">
    <property type="entry name" value="Ribosomal_L10"/>
    <property type="match status" value="1"/>
</dbReference>
<dbReference type="GO" id="GO:1990904">
    <property type="term" value="C:ribonucleoprotein complex"/>
    <property type="evidence" value="ECO:0007669"/>
    <property type="project" value="UniProtKB-KW"/>
</dbReference>
<comment type="function">
    <text evidence="1 6">Forms part of the ribosomal stalk, playing a central role in the interaction of the ribosome with GTP-bound translation factors.</text>
</comment>
<dbReference type="CDD" id="cd05797">
    <property type="entry name" value="Ribosomal_L10"/>
    <property type="match status" value="1"/>
</dbReference>
<comment type="subunit">
    <text evidence="6">Part of the ribosomal stalk of the 50S ribosomal subunit. The N-terminus interacts with L11 and the large rRNA to form the base of the stalk. The C-terminus forms an elongated spine to which L12 dimers bind in a sequential fashion forming a multimeric L10(L12)X complex.</text>
</comment>
<evidence type="ECO:0000256" key="2">
    <source>
        <dbReference type="ARBA" id="ARBA00008889"/>
    </source>
</evidence>
<dbReference type="InterPro" id="IPR047865">
    <property type="entry name" value="Ribosomal_uL10_bac_type"/>
</dbReference>
<dbReference type="AlphaFoldDB" id="A0A429XQ89"/>
<dbReference type="SUPFAM" id="SSF160369">
    <property type="entry name" value="Ribosomal protein L10-like"/>
    <property type="match status" value="1"/>
</dbReference>
<dbReference type="GO" id="GO:0006412">
    <property type="term" value="P:translation"/>
    <property type="evidence" value="ECO:0007669"/>
    <property type="project" value="UniProtKB-UniRule"/>
</dbReference>
<sequence>MYKVDKASKEKLVANYSKLFNNYEAIFLIKNSGLSVLDSKSIRSQFKKIDSKFMVAKNSLAKIALKDTKFSSIHEHFTGPIAVAYSDDPVSASKLLIKFCEQNDKIDVVSGAILDKTLNKEEVIALSKMLTQEEIRAKIIGLVNAAASKVVRVLNEPGAKLARVIKAYAEKQ</sequence>
<dbReference type="HAMAP" id="MF_00362">
    <property type="entry name" value="Ribosomal_uL10"/>
    <property type="match status" value="1"/>
</dbReference>
<evidence type="ECO:0000256" key="6">
    <source>
        <dbReference type="HAMAP-Rule" id="MF_00362"/>
    </source>
</evidence>
<keyword evidence="8" id="KW-1185">Reference proteome</keyword>
<dbReference type="EMBL" id="RXFM01000025">
    <property type="protein sequence ID" value="RST68925.1"/>
    <property type="molecule type" value="Genomic_DNA"/>
</dbReference>
<dbReference type="OrthoDB" id="9791972at2"/>
<dbReference type="GO" id="GO:0005840">
    <property type="term" value="C:ribosome"/>
    <property type="evidence" value="ECO:0007669"/>
    <property type="project" value="UniProtKB-KW"/>
</dbReference>
<evidence type="ECO:0000256" key="5">
    <source>
        <dbReference type="ARBA" id="ARBA00035202"/>
    </source>
</evidence>
<proteinExistence type="inferred from homology"/>
<dbReference type="Gene3D" id="3.30.70.1730">
    <property type="match status" value="1"/>
</dbReference>
<organism evidence="7 8">
    <name type="scientific">Candidatus Aquarickettsia rohweri</name>
    <dbReference type="NCBI Taxonomy" id="2602574"/>
    <lineage>
        <taxon>Bacteria</taxon>
        <taxon>Pseudomonadati</taxon>
        <taxon>Pseudomonadota</taxon>
        <taxon>Alphaproteobacteria</taxon>
        <taxon>Rickettsiales</taxon>
        <taxon>Candidatus Midichloriaceae</taxon>
        <taxon>Candidatus Aquarickettsia</taxon>
    </lineage>
</organism>
<dbReference type="PANTHER" id="PTHR11560">
    <property type="entry name" value="39S RIBOSOMAL PROTEIN L10, MITOCHONDRIAL"/>
    <property type="match status" value="1"/>
</dbReference>
<keyword evidence="3 6" id="KW-0689">Ribosomal protein</keyword>
<dbReference type="Proteomes" id="UP000279470">
    <property type="component" value="Unassembled WGS sequence"/>
</dbReference>
<comment type="similarity">
    <text evidence="2 6">Belongs to the universal ribosomal protein uL10 family.</text>
</comment>
<dbReference type="InterPro" id="IPR022973">
    <property type="entry name" value="Ribosomal_uL10_bac"/>
</dbReference>
<evidence type="ECO:0000313" key="8">
    <source>
        <dbReference type="Proteomes" id="UP000279470"/>
    </source>
</evidence>